<dbReference type="GO" id="GO:0016787">
    <property type="term" value="F:hydrolase activity"/>
    <property type="evidence" value="ECO:0007669"/>
    <property type="project" value="UniProtKB-UniRule"/>
</dbReference>
<name>A0A932YVL7_9BACT</name>
<gene>
    <name evidence="14" type="ORF">HY474_00880</name>
</gene>
<keyword evidence="2 11" id="KW-0547">Nucleotide-binding</keyword>
<feature type="binding site" evidence="11">
    <location>
        <begin position="27"/>
        <end position="34"/>
    </location>
    <ligand>
        <name>ATP</name>
        <dbReference type="ChEBI" id="CHEBI:30616"/>
    </ligand>
</feature>
<dbReference type="PANTHER" id="PTHR11070:SF2">
    <property type="entry name" value="ATP-DEPENDENT DNA HELICASE SRS2"/>
    <property type="match status" value="1"/>
</dbReference>
<dbReference type="Pfam" id="PF13361">
    <property type="entry name" value="UvrD_C"/>
    <property type="match status" value="2"/>
</dbReference>
<dbReference type="CDD" id="cd17932">
    <property type="entry name" value="DEXQc_UvrD"/>
    <property type="match status" value="1"/>
</dbReference>
<dbReference type="Gene3D" id="1.10.10.160">
    <property type="match status" value="1"/>
</dbReference>
<keyword evidence="3 11" id="KW-0378">Hydrolase</keyword>
<dbReference type="InterPro" id="IPR027417">
    <property type="entry name" value="P-loop_NTPase"/>
</dbReference>
<evidence type="ECO:0000259" key="12">
    <source>
        <dbReference type="PROSITE" id="PS51198"/>
    </source>
</evidence>
<comment type="catalytic activity">
    <reaction evidence="10">
        <text>ATP + H2O = ADP + phosphate + H(+)</text>
        <dbReference type="Rhea" id="RHEA:13065"/>
        <dbReference type="ChEBI" id="CHEBI:15377"/>
        <dbReference type="ChEBI" id="CHEBI:15378"/>
        <dbReference type="ChEBI" id="CHEBI:30616"/>
        <dbReference type="ChEBI" id="CHEBI:43474"/>
        <dbReference type="ChEBI" id="CHEBI:456216"/>
        <dbReference type="EC" id="5.6.2.4"/>
    </reaction>
</comment>
<feature type="domain" description="UvrD-like helicase ATP-binding" evidence="12">
    <location>
        <begin position="6"/>
        <end position="285"/>
    </location>
</feature>
<dbReference type="Proteomes" id="UP000704960">
    <property type="component" value="Unassembled WGS sequence"/>
</dbReference>
<keyword evidence="5 11" id="KW-0067">ATP-binding</keyword>
<evidence type="ECO:0000256" key="10">
    <source>
        <dbReference type="ARBA" id="ARBA00048988"/>
    </source>
</evidence>
<keyword evidence="7" id="KW-0413">Isomerase</keyword>
<feature type="domain" description="UvrD-like helicase C-terminal" evidence="13">
    <location>
        <begin position="286"/>
        <end position="542"/>
    </location>
</feature>
<dbReference type="EMBL" id="JACQMJ010000004">
    <property type="protein sequence ID" value="MBI4132168.1"/>
    <property type="molecule type" value="Genomic_DNA"/>
</dbReference>
<keyword evidence="6" id="KW-0238">DNA-binding</keyword>
<evidence type="ECO:0000256" key="7">
    <source>
        <dbReference type="ARBA" id="ARBA00023235"/>
    </source>
</evidence>
<comment type="catalytic activity">
    <reaction evidence="8">
        <text>Couples ATP hydrolysis with the unwinding of duplex DNA by translocating in the 3'-5' direction.</text>
        <dbReference type="EC" id="5.6.2.4"/>
    </reaction>
</comment>
<evidence type="ECO:0000256" key="8">
    <source>
        <dbReference type="ARBA" id="ARBA00034617"/>
    </source>
</evidence>
<dbReference type="SUPFAM" id="SSF52540">
    <property type="entry name" value="P-loop containing nucleoside triphosphate hydrolases"/>
    <property type="match status" value="1"/>
</dbReference>
<dbReference type="Gene3D" id="3.40.50.300">
    <property type="entry name" value="P-loop containing nucleotide triphosphate hydrolases"/>
    <property type="match status" value="2"/>
</dbReference>
<dbReference type="EC" id="5.6.2.4" evidence="9"/>
<proteinExistence type="inferred from homology"/>
<dbReference type="GO" id="GO:0005829">
    <property type="term" value="C:cytosol"/>
    <property type="evidence" value="ECO:0007669"/>
    <property type="project" value="TreeGrafter"/>
</dbReference>
<dbReference type="Gene3D" id="1.10.486.10">
    <property type="entry name" value="PCRA, domain 4"/>
    <property type="match status" value="1"/>
</dbReference>
<dbReference type="GO" id="GO:0033202">
    <property type="term" value="C:DNA helicase complex"/>
    <property type="evidence" value="ECO:0007669"/>
    <property type="project" value="TreeGrafter"/>
</dbReference>
<dbReference type="InterPro" id="IPR013986">
    <property type="entry name" value="DExx_box_DNA_helicase_dom_sf"/>
</dbReference>
<evidence type="ECO:0000256" key="2">
    <source>
        <dbReference type="ARBA" id="ARBA00022741"/>
    </source>
</evidence>
<accession>A0A932YVL7</accession>
<dbReference type="InterPro" id="IPR014016">
    <property type="entry name" value="UvrD-like_ATP-bd"/>
</dbReference>
<dbReference type="InterPro" id="IPR000212">
    <property type="entry name" value="DNA_helicase_UvrD/REP"/>
</dbReference>
<evidence type="ECO:0000256" key="3">
    <source>
        <dbReference type="ARBA" id="ARBA00022801"/>
    </source>
</evidence>
<keyword evidence="4 11" id="KW-0347">Helicase</keyword>
<dbReference type="GO" id="GO:0005524">
    <property type="term" value="F:ATP binding"/>
    <property type="evidence" value="ECO:0007669"/>
    <property type="project" value="UniProtKB-UniRule"/>
</dbReference>
<dbReference type="GO" id="GO:0003677">
    <property type="term" value="F:DNA binding"/>
    <property type="evidence" value="ECO:0007669"/>
    <property type="project" value="UniProtKB-KW"/>
</dbReference>
<organism evidence="14 15">
    <name type="scientific">Candidatus Sungiibacteriota bacterium</name>
    <dbReference type="NCBI Taxonomy" id="2750080"/>
    <lineage>
        <taxon>Bacteria</taxon>
        <taxon>Candidatus Sungiibacteriota</taxon>
    </lineage>
</organism>
<dbReference type="Pfam" id="PF00580">
    <property type="entry name" value="UvrD-helicase"/>
    <property type="match status" value="1"/>
</dbReference>
<dbReference type="PANTHER" id="PTHR11070">
    <property type="entry name" value="UVRD / RECB / PCRA DNA HELICASE FAMILY MEMBER"/>
    <property type="match status" value="1"/>
</dbReference>
<evidence type="ECO:0000256" key="9">
    <source>
        <dbReference type="ARBA" id="ARBA00034808"/>
    </source>
</evidence>
<dbReference type="CDD" id="cd18807">
    <property type="entry name" value="SF1_C_UvrD"/>
    <property type="match status" value="1"/>
</dbReference>
<dbReference type="PROSITE" id="PS51217">
    <property type="entry name" value="UVRD_HELICASE_CTER"/>
    <property type="match status" value="1"/>
</dbReference>
<dbReference type="GO" id="GO:0043138">
    <property type="term" value="F:3'-5' DNA helicase activity"/>
    <property type="evidence" value="ECO:0007669"/>
    <property type="project" value="UniProtKB-EC"/>
</dbReference>
<evidence type="ECO:0000256" key="4">
    <source>
        <dbReference type="ARBA" id="ARBA00022806"/>
    </source>
</evidence>
<evidence type="ECO:0000256" key="11">
    <source>
        <dbReference type="PROSITE-ProRule" id="PRU00560"/>
    </source>
</evidence>
<dbReference type="PROSITE" id="PS51198">
    <property type="entry name" value="UVRD_HELICASE_ATP_BIND"/>
    <property type="match status" value="1"/>
</dbReference>
<dbReference type="AlphaFoldDB" id="A0A932YVL7"/>
<evidence type="ECO:0000313" key="14">
    <source>
        <dbReference type="EMBL" id="MBI4132168.1"/>
    </source>
</evidence>
<sequence>MDLILSVLNERQQEAVQTTNGPVLVIAGPGSGKTKALTHRIAFLMASGVPARRILAMTFTNKAAEEMRQRIRALLAESSGRRTALPFIGTFHSFAAALLRQEASAIGYRRDFTIYDEDDRMALIREIMKELAVPKHISPNAAAAIISDLKADLVGTDEYNAEDPFGRTIGRIYEKYQARLRSSNALDFDDLIFHAVRLLRSSNAIRQRWQEQFTHIHVDEYQDTSLAQYELIRHLALRHKNLFVIGDDAQSIYSWRRADYRNILNFERDWPDARVILLEENYRSTPEILAAANHLIVKNEAQKPKTLWTKNPAGRQPMVRAHENERAEAEFIAEEALALRRAAYSWRDIAVLYRTNAQSRALEEALIERAVPYVIIGGIRFFSRREVKDLVAYLRYLLNSDDALAAKRILNVPPRGIGPKTLLAYLSGHAASLPARDRQRLSAFEALLTNLGTAMAECTLADFFKLLIKTIGYEEYLVEERDGAARIENVHELVSVARKFDALPTREAAAKLLEEVALLSAEEEFSGEDDRMRLMTLHAAKGLEFKAVFLTGCEEGLLPHAKSIAAGRAELEEERRLAYVGMTRAKEHLYLTWAITRTLFGEREVNMPSRFLKELPPEVVEGSFGADEEMLIIDES</sequence>
<evidence type="ECO:0000259" key="13">
    <source>
        <dbReference type="PROSITE" id="PS51217"/>
    </source>
</evidence>
<reference evidence="14" key="1">
    <citation type="submission" date="2020-07" db="EMBL/GenBank/DDBJ databases">
        <title>Huge and variable diversity of episymbiotic CPR bacteria and DPANN archaea in groundwater ecosystems.</title>
        <authorList>
            <person name="He C.Y."/>
            <person name="Keren R."/>
            <person name="Whittaker M."/>
            <person name="Farag I.F."/>
            <person name="Doudna J."/>
            <person name="Cate J.H.D."/>
            <person name="Banfield J.F."/>
        </authorList>
    </citation>
    <scope>NUCLEOTIDE SEQUENCE</scope>
    <source>
        <strain evidence="14">NC_groundwater_1226_Ag_S-0.1um_59_124</strain>
    </source>
</reference>
<protein>
    <recommendedName>
        <fullName evidence="9">DNA 3'-5' helicase</fullName>
        <ecNumber evidence="9">5.6.2.4</ecNumber>
    </recommendedName>
</protein>
<evidence type="ECO:0000313" key="15">
    <source>
        <dbReference type="Proteomes" id="UP000704960"/>
    </source>
</evidence>
<comment type="caution">
    <text evidence="14">The sequence shown here is derived from an EMBL/GenBank/DDBJ whole genome shotgun (WGS) entry which is preliminary data.</text>
</comment>
<evidence type="ECO:0000256" key="1">
    <source>
        <dbReference type="ARBA" id="ARBA00009922"/>
    </source>
</evidence>
<dbReference type="GO" id="GO:0000725">
    <property type="term" value="P:recombinational repair"/>
    <property type="evidence" value="ECO:0007669"/>
    <property type="project" value="TreeGrafter"/>
</dbReference>
<evidence type="ECO:0000256" key="6">
    <source>
        <dbReference type="ARBA" id="ARBA00023125"/>
    </source>
</evidence>
<evidence type="ECO:0000256" key="5">
    <source>
        <dbReference type="ARBA" id="ARBA00022840"/>
    </source>
</evidence>
<dbReference type="InterPro" id="IPR014017">
    <property type="entry name" value="DNA_helicase_UvrD-like_C"/>
</dbReference>
<comment type="similarity">
    <text evidence="1">Belongs to the helicase family. UvrD subfamily.</text>
</comment>